<proteinExistence type="predicted"/>
<reference evidence="1" key="1">
    <citation type="journal article" date="2022" name="Int. J. Mol. Sci.">
        <title>Draft Genome of Tanacetum Coccineum: Genomic Comparison of Closely Related Tanacetum-Family Plants.</title>
        <authorList>
            <person name="Yamashiro T."/>
            <person name="Shiraishi A."/>
            <person name="Nakayama K."/>
            <person name="Satake H."/>
        </authorList>
    </citation>
    <scope>NUCLEOTIDE SEQUENCE</scope>
</reference>
<evidence type="ECO:0000313" key="1">
    <source>
        <dbReference type="EMBL" id="GJT58286.1"/>
    </source>
</evidence>
<name>A0ABQ5F4M7_9ASTR</name>
<dbReference type="Proteomes" id="UP001151760">
    <property type="component" value="Unassembled WGS sequence"/>
</dbReference>
<gene>
    <name evidence="1" type="ORF">Tco_0993340</name>
</gene>
<reference evidence="1" key="2">
    <citation type="submission" date="2022-01" db="EMBL/GenBank/DDBJ databases">
        <authorList>
            <person name="Yamashiro T."/>
            <person name="Shiraishi A."/>
            <person name="Satake H."/>
            <person name="Nakayama K."/>
        </authorList>
    </citation>
    <scope>NUCLEOTIDE SEQUENCE</scope>
</reference>
<dbReference type="EMBL" id="BQNB010017005">
    <property type="protein sequence ID" value="GJT58286.1"/>
    <property type="molecule type" value="Genomic_DNA"/>
</dbReference>
<evidence type="ECO:0000313" key="2">
    <source>
        <dbReference type="Proteomes" id="UP001151760"/>
    </source>
</evidence>
<accession>A0ABQ5F4M7</accession>
<organism evidence="1 2">
    <name type="scientific">Tanacetum coccineum</name>
    <dbReference type="NCBI Taxonomy" id="301880"/>
    <lineage>
        <taxon>Eukaryota</taxon>
        <taxon>Viridiplantae</taxon>
        <taxon>Streptophyta</taxon>
        <taxon>Embryophyta</taxon>
        <taxon>Tracheophyta</taxon>
        <taxon>Spermatophyta</taxon>
        <taxon>Magnoliopsida</taxon>
        <taxon>eudicotyledons</taxon>
        <taxon>Gunneridae</taxon>
        <taxon>Pentapetalae</taxon>
        <taxon>asterids</taxon>
        <taxon>campanulids</taxon>
        <taxon>Asterales</taxon>
        <taxon>Asteraceae</taxon>
        <taxon>Asteroideae</taxon>
        <taxon>Anthemideae</taxon>
        <taxon>Anthemidinae</taxon>
        <taxon>Tanacetum</taxon>
    </lineage>
</organism>
<keyword evidence="2" id="KW-1185">Reference proteome</keyword>
<protein>
    <submittedName>
        <fullName evidence="1">Uncharacterized protein</fullName>
    </submittedName>
</protein>
<sequence length="76" mass="8395">MARKNVNFSVLAELKFNKDSSVDTLVNILRLEDTLAERLGLNESQTHVDQLMVPIHHSPDQTVIGATALSLALLLQ</sequence>
<comment type="caution">
    <text evidence="1">The sequence shown here is derived from an EMBL/GenBank/DDBJ whole genome shotgun (WGS) entry which is preliminary data.</text>
</comment>